<dbReference type="AlphaFoldDB" id="A0A2J6TMZ8"/>
<dbReference type="InParanoid" id="A0A2J6TMZ8"/>
<name>A0A2J6TMZ8_9HELO</name>
<keyword evidence="2" id="KW-1185">Reference proteome</keyword>
<organism evidence="1 2">
    <name type="scientific">Hyaloscypha bicolor E</name>
    <dbReference type="NCBI Taxonomy" id="1095630"/>
    <lineage>
        <taxon>Eukaryota</taxon>
        <taxon>Fungi</taxon>
        <taxon>Dikarya</taxon>
        <taxon>Ascomycota</taxon>
        <taxon>Pezizomycotina</taxon>
        <taxon>Leotiomycetes</taxon>
        <taxon>Helotiales</taxon>
        <taxon>Hyaloscyphaceae</taxon>
        <taxon>Hyaloscypha</taxon>
        <taxon>Hyaloscypha bicolor</taxon>
    </lineage>
</organism>
<dbReference type="GeneID" id="36590667"/>
<dbReference type="OrthoDB" id="3883941at2759"/>
<accession>A0A2J6TMZ8</accession>
<dbReference type="RefSeq" id="XP_024741289.1">
    <property type="nucleotide sequence ID" value="XM_024882590.1"/>
</dbReference>
<proteinExistence type="predicted"/>
<gene>
    <name evidence="1" type="ORF">K444DRAFT_625988</name>
</gene>
<dbReference type="EMBL" id="KZ613765">
    <property type="protein sequence ID" value="PMD64385.1"/>
    <property type="molecule type" value="Genomic_DNA"/>
</dbReference>
<dbReference type="STRING" id="1095630.A0A2J6TMZ8"/>
<protein>
    <submittedName>
        <fullName evidence="1">Uncharacterized protein</fullName>
    </submittedName>
</protein>
<reference evidence="1 2" key="1">
    <citation type="submission" date="2016-04" db="EMBL/GenBank/DDBJ databases">
        <title>A degradative enzymes factory behind the ericoid mycorrhizal symbiosis.</title>
        <authorList>
            <consortium name="DOE Joint Genome Institute"/>
            <person name="Martino E."/>
            <person name="Morin E."/>
            <person name="Grelet G."/>
            <person name="Kuo A."/>
            <person name="Kohler A."/>
            <person name="Daghino S."/>
            <person name="Barry K."/>
            <person name="Choi C."/>
            <person name="Cichocki N."/>
            <person name="Clum A."/>
            <person name="Copeland A."/>
            <person name="Hainaut M."/>
            <person name="Haridas S."/>
            <person name="Labutti K."/>
            <person name="Lindquist E."/>
            <person name="Lipzen A."/>
            <person name="Khouja H.-R."/>
            <person name="Murat C."/>
            <person name="Ohm R."/>
            <person name="Olson A."/>
            <person name="Spatafora J."/>
            <person name="Veneault-Fourrey C."/>
            <person name="Henrissat B."/>
            <person name="Grigoriev I."/>
            <person name="Martin F."/>
            <person name="Perotto S."/>
        </authorList>
    </citation>
    <scope>NUCLEOTIDE SEQUENCE [LARGE SCALE GENOMIC DNA]</scope>
    <source>
        <strain evidence="1 2">E</strain>
    </source>
</reference>
<sequence>MLPSRTATRAVARQLRPRNTYRQLRFATTKQQAAAAGGSSGLVGGLAGGGFVFLAGYSYYHFSGAKSIVNAASSTKQQLTSLTKSIQNSSPEPNEALQWLKSTATSYAAFIPGAKPYVDSAFGDLEKIQEKHGDEVNRIVERTYGELKSASKSGVSMETATKSWEILEKAITELGELASDSASEILDRHPKLKEQVGGNLDKLKEMTDGYGGEEAKKELEQTYTQIKDVIKGGFSADMIAKVKQVIEEKTEKVKKLGDEAWKKGLEQAKPYLDKNPQVKEMVEKNADTLKSGNVKEVFEKVKKAAETGNLEDLKGFVKQAGEKAKNSGVGQSIEQYAKMIPGGSEIVPQLVKLKEVAEKRGEQGEGILMGAYEDVKNVLRRRIGEAEKLAEKAKDDAKR</sequence>
<evidence type="ECO:0000313" key="2">
    <source>
        <dbReference type="Proteomes" id="UP000235371"/>
    </source>
</evidence>
<dbReference type="Proteomes" id="UP000235371">
    <property type="component" value="Unassembled WGS sequence"/>
</dbReference>
<evidence type="ECO:0000313" key="1">
    <source>
        <dbReference type="EMBL" id="PMD64385.1"/>
    </source>
</evidence>